<dbReference type="AlphaFoldDB" id="A0AAW1XUA1"/>
<dbReference type="Pfam" id="PF10536">
    <property type="entry name" value="PMD"/>
    <property type="match status" value="1"/>
</dbReference>
<reference evidence="3 4" key="1">
    <citation type="journal article" date="2023" name="G3 (Bethesda)">
        <title>A chromosome-length genome assembly and annotation of blackberry (Rubus argutus, cv. 'Hillquist').</title>
        <authorList>
            <person name="Bruna T."/>
            <person name="Aryal R."/>
            <person name="Dudchenko O."/>
            <person name="Sargent D.J."/>
            <person name="Mead D."/>
            <person name="Buti M."/>
            <person name="Cavallini A."/>
            <person name="Hytonen T."/>
            <person name="Andres J."/>
            <person name="Pham M."/>
            <person name="Weisz D."/>
            <person name="Mascagni F."/>
            <person name="Usai G."/>
            <person name="Natali L."/>
            <person name="Bassil N."/>
            <person name="Fernandez G.E."/>
            <person name="Lomsadze A."/>
            <person name="Armour M."/>
            <person name="Olukolu B."/>
            <person name="Poorten T."/>
            <person name="Britton C."/>
            <person name="Davik J."/>
            <person name="Ashrafi H."/>
            <person name="Aiden E.L."/>
            <person name="Borodovsky M."/>
            <person name="Worthington M."/>
        </authorList>
    </citation>
    <scope>NUCLEOTIDE SEQUENCE [LARGE SCALE GENOMIC DNA]</scope>
    <source>
        <strain evidence="3">PI 553951</strain>
    </source>
</reference>
<evidence type="ECO:0000313" key="3">
    <source>
        <dbReference type="EMBL" id="KAK9939465.1"/>
    </source>
</evidence>
<proteinExistence type="predicted"/>
<dbReference type="PANTHER" id="PTHR46033">
    <property type="entry name" value="PROTEIN MAIN-LIKE 2"/>
    <property type="match status" value="1"/>
</dbReference>
<name>A0AAW1XUA1_RUBAR</name>
<feature type="region of interest" description="Disordered" evidence="1">
    <location>
        <begin position="1"/>
        <end position="23"/>
    </location>
</feature>
<comment type="caution">
    <text evidence="3">The sequence shown here is derived from an EMBL/GenBank/DDBJ whole genome shotgun (WGS) entry which is preliminary data.</text>
</comment>
<evidence type="ECO:0000313" key="4">
    <source>
        <dbReference type="Proteomes" id="UP001457282"/>
    </source>
</evidence>
<sequence length="303" mass="33815">MGQTRGSGNAKGGKSLNSGKGRPTKQIISMTKHVSKPVFYLGDYVNGNSLSDDGATSHGPADCRVYGVKAYKLVGQNPSHPTVHIDPKTISHIRSLYISAADVDRLTRVFILCLIGSTLCAGRTNTVNLYYLPCLKNINEIGAFSWGGVELSCLYRNIDSLSQAKSGSIGGYWRAWELWACEYLMPLALFRPLHGPDIWPRRTPDTSKVPVYVKNSIATTQRRVLLQGPAGYAWYLGERVSIQSLGTLQQRVPILPPKTMLPYYRLDKTDIHDGLQGWEASTCFMNKDSDYATYKREYLVYRH</sequence>
<dbReference type="GO" id="GO:0010073">
    <property type="term" value="P:meristem maintenance"/>
    <property type="evidence" value="ECO:0007669"/>
    <property type="project" value="InterPro"/>
</dbReference>
<gene>
    <name evidence="3" type="ORF">M0R45_016160</name>
</gene>
<protein>
    <recommendedName>
        <fullName evidence="2">Aminotransferase-like plant mobile domain-containing protein</fullName>
    </recommendedName>
</protein>
<dbReference type="InterPro" id="IPR019557">
    <property type="entry name" value="AminoTfrase-like_pln_mobile"/>
</dbReference>
<dbReference type="EMBL" id="JBEDUW010000003">
    <property type="protein sequence ID" value="KAK9939465.1"/>
    <property type="molecule type" value="Genomic_DNA"/>
</dbReference>
<feature type="domain" description="Aminotransferase-like plant mobile" evidence="2">
    <location>
        <begin position="72"/>
        <end position="187"/>
    </location>
</feature>
<evidence type="ECO:0000256" key="1">
    <source>
        <dbReference type="SAM" id="MobiDB-lite"/>
    </source>
</evidence>
<dbReference type="Proteomes" id="UP001457282">
    <property type="component" value="Unassembled WGS sequence"/>
</dbReference>
<organism evidence="3 4">
    <name type="scientific">Rubus argutus</name>
    <name type="common">Southern blackberry</name>
    <dbReference type="NCBI Taxonomy" id="59490"/>
    <lineage>
        <taxon>Eukaryota</taxon>
        <taxon>Viridiplantae</taxon>
        <taxon>Streptophyta</taxon>
        <taxon>Embryophyta</taxon>
        <taxon>Tracheophyta</taxon>
        <taxon>Spermatophyta</taxon>
        <taxon>Magnoliopsida</taxon>
        <taxon>eudicotyledons</taxon>
        <taxon>Gunneridae</taxon>
        <taxon>Pentapetalae</taxon>
        <taxon>rosids</taxon>
        <taxon>fabids</taxon>
        <taxon>Rosales</taxon>
        <taxon>Rosaceae</taxon>
        <taxon>Rosoideae</taxon>
        <taxon>Rosoideae incertae sedis</taxon>
        <taxon>Rubus</taxon>
    </lineage>
</organism>
<dbReference type="PANTHER" id="PTHR46033:SF8">
    <property type="entry name" value="PROTEIN MAINTENANCE OF MERISTEMS-LIKE"/>
    <property type="match status" value="1"/>
</dbReference>
<evidence type="ECO:0000259" key="2">
    <source>
        <dbReference type="Pfam" id="PF10536"/>
    </source>
</evidence>
<dbReference type="InterPro" id="IPR044824">
    <property type="entry name" value="MAIN-like"/>
</dbReference>
<keyword evidence="4" id="KW-1185">Reference proteome</keyword>
<accession>A0AAW1XUA1</accession>